<evidence type="ECO:0000256" key="1">
    <source>
        <dbReference type="ARBA" id="ARBA00012111"/>
    </source>
</evidence>
<evidence type="ECO:0000256" key="2">
    <source>
        <dbReference type="ARBA" id="ARBA00022491"/>
    </source>
</evidence>
<comment type="catalytic activity">
    <reaction evidence="5">
        <text>N(6)-acetyl-L-lysyl-[histone] + H2O = L-lysyl-[histone] + acetate</text>
        <dbReference type="Rhea" id="RHEA:58196"/>
        <dbReference type="Rhea" id="RHEA-COMP:9845"/>
        <dbReference type="Rhea" id="RHEA-COMP:11338"/>
        <dbReference type="ChEBI" id="CHEBI:15377"/>
        <dbReference type="ChEBI" id="CHEBI:29969"/>
        <dbReference type="ChEBI" id="CHEBI:30089"/>
        <dbReference type="ChEBI" id="CHEBI:61930"/>
        <dbReference type="EC" id="3.5.1.98"/>
    </reaction>
</comment>
<dbReference type="GO" id="GO:0000118">
    <property type="term" value="C:histone deacetylase complex"/>
    <property type="evidence" value="ECO:0007669"/>
    <property type="project" value="UniProtKB-ARBA"/>
</dbReference>
<dbReference type="PRINTS" id="PR01271">
    <property type="entry name" value="HISDACETLASE"/>
</dbReference>
<organism evidence="10 11">
    <name type="scientific">Sinanodonta woodiana</name>
    <name type="common">Chinese pond mussel</name>
    <name type="synonym">Anodonta woodiana</name>
    <dbReference type="NCBI Taxonomy" id="1069815"/>
    <lineage>
        <taxon>Eukaryota</taxon>
        <taxon>Metazoa</taxon>
        <taxon>Spiralia</taxon>
        <taxon>Lophotrochozoa</taxon>
        <taxon>Mollusca</taxon>
        <taxon>Bivalvia</taxon>
        <taxon>Autobranchia</taxon>
        <taxon>Heteroconchia</taxon>
        <taxon>Palaeoheterodonta</taxon>
        <taxon>Unionida</taxon>
        <taxon>Unionoidea</taxon>
        <taxon>Unionidae</taxon>
        <taxon>Unioninae</taxon>
        <taxon>Sinanodonta</taxon>
    </lineage>
</organism>
<keyword evidence="4 5" id="KW-0156">Chromatin regulator</keyword>
<sequence length="435" mass="49480">MKPHRIRMAHNLIQEFGLFSKMEIYRPYKATQEEMTKFHSDDYINFLRNITPDNFSQLSAGGSVAGAMKLNTKSSDIAINWSGGLHHAKMSEASGFCYVNDIVLAILELLNCHPRVLYVEIDVHHGDGVEEAFYTTDRVMTVSFHKHGRYFPGTGDLRDIGAGNGRYYSVNVPLMDGIDDDSYESVFNPVMTKVIDMYQPNAIVMQCGADSLSGDRLGSFNLTIKGHGKCVELMKSWNLPLLLLGGGGYTIKTLLGLRNRYYYGPDFNLHISPSSVSNKYTPTYLHTGRKSKFMFENLRMLPHAPGVQMQDGIQNERDDEEKCNPNERMSIRDSDKPIHCNEEFSDSDDEGVERSRNHSSFKLLPQTVQEDEGKEEKGAENDKGQTEMDKEVLDFCEKVMTADNKIPQSDESGLKKEDKKKTTIKREQRRRKIWK</sequence>
<evidence type="ECO:0000256" key="5">
    <source>
        <dbReference type="PIRNR" id="PIRNR037913"/>
    </source>
</evidence>
<name>A0ABD3VQ30_SINWO</name>
<dbReference type="Pfam" id="PF00850">
    <property type="entry name" value="Hist_deacetyl"/>
    <property type="match status" value="1"/>
</dbReference>
<dbReference type="CDD" id="cd09991">
    <property type="entry name" value="HDAC_classI"/>
    <property type="match status" value="1"/>
</dbReference>
<dbReference type="InterPro" id="IPR037138">
    <property type="entry name" value="His_deacetylse_dom_sf"/>
</dbReference>
<dbReference type="GO" id="GO:0141221">
    <property type="term" value="F:histone deacetylase activity, hydrolytic mechanism"/>
    <property type="evidence" value="ECO:0007669"/>
    <property type="project" value="UniProtKB-EC"/>
</dbReference>
<comment type="similarity">
    <text evidence="5">Belongs to the histone deacetylase family. HD Type 1 subfamily.</text>
</comment>
<comment type="caution">
    <text evidence="10">The sequence shown here is derived from an EMBL/GenBank/DDBJ whole genome shotgun (WGS) entry which is preliminary data.</text>
</comment>
<feature type="active site" description="Proton acceptor" evidence="6">
    <location>
        <position position="87"/>
    </location>
</feature>
<feature type="binding site" evidence="7">
    <location>
        <position position="210"/>
    </location>
    <ligand>
        <name>a divalent metal cation</name>
        <dbReference type="ChEBI" id="CHEBI:60240"/>
    </ligand>
</feature>
<dbReference type="AlphaFoldDB" id="A0ABD3VQ30"/>
<protein>
    <recommendedName>
        <fullName evidence="1 5">Histone deacetylase</fullName>
        <ecNumber evidence="1 5">3.5.1.98</ecNumber>
    </recommendedName>
</protein>
<keyword evidence="3 5" id="KW-0378">Hydrolase</keyword>
<dbReference type="InterPro" id="IPR000286">
    <property type="entry name" value="HDACs"/>
</dbReference>
<dbReference type="PIRSF" id="PIRSF037913">
    <property type="entry name" value="His_deacetylse_1"/>
    <property type="match status" value="1"/>
</dbReference>
<evidence type="ECO:0000313" key="10">
    <source>
        <dbReference type="EMBL" id="KAL3862633.1"/>
    </source>
</evidence>
<keyword evidence="2" id="KW-0678">Repressor</keyword>
<feature type="compositionally biased region" description="Basic and acidic residues" evidence="8">
    <location>
        <begin position="412"/>
        <end position="426"/>
    </location>
</feature>
<evidence type="ECO:0000313" key="11">
    <source>
        <dbReference type="Proteomes" id="UP001634394"/>
    </source>
</evidence>
<evidence type="ECO:0000256" key="7">
    <source>
        <dbReference type="PIRSR" id="PIRSR037913-3"/>
    </source>
</evidence>
<proteinExistence type="inferred from homology"/>
<dbReference type="SUPFAM" id="SSF52768">
    <property type="entry name" value="Arginase/deacetylase"/>
    <property type="match status" value="1"/>
</dbReference>
<feature type="compositionally biased region" description="Basic and acidic residues" evidence="8">
    <location>
        <begin position="374"/>
        <end position="397"/>
    </location>
</feature>
<feature type="compositionally biased region" description="Basic and acidic residues" evidence="8">
    <location>
        <begin position="314"/>
        <end position="342"/>
    </location>
</feature>
<evidence type="ECO:0000256" key="6">
    <source>
        <dbReference type="PIRSR" id="PIRSR037913-1"/>
    </source>
</evidence>
<gene>
    <name evidence="10" type="ORF">ACJMK2_008587</name>
</gene>
<dbReference type="Gene3D" id="3.40.800.20">
    <property type="entry name" value="Histone deacetylase domain"/>
    <property type="match status" value="1"/>
</dbReference>
<dbReference type="EMBL" id="JBJQND010000011">
    <property type="protein sequence ID" value="KAL3862633.1"/>
    <property type="molecule type" value="Genomic_DNA"/>
</dbReference>
<evidence type="ECO:0000256" key="8">
    <source>
        <dbReference type="SAM" id="MobiDB-lite"/>
    </source>
</evidence>
<keyword evidence="5" id="KW-0805">Transcription regulation</keyword>
<feature type="binding site" evidence="7">
    <location>
        <position position="124"/>
    </location>
    <ligand>
        <name>a divalent metal cation</name>
        <dbReference type="ChEBI" id="CHEBI:60240"/>
    </ligand>
</feature>
<keyword evidence="5" id="KW-0539">Nucleus</keyword>
<dbReference type="InterPro" id="IPR003084">
    <property type="entry name" value="HDAC_I/II"/>
</dbReference>
<dbReference type="Proteomes" id="UP001634394">
    <property type="component" value="Unassembled WGS sequence"/>
</dbReference>
<evidence type="ECO:0000256" key="3">
    <source>
        <dbReference type="ARBA" id="ARBA00022801"/>
    </source>
</evidence>
<dbReference type="PANTHER" id="PTHR10625">
    <property type="entry name" value="HISTONE DEACETYLASE HDAC1-RELATED"/>
    <property type="match status" value="1"/>
</dbReference>
<dbReference type="PANTHER" id="PTHR10625:SF10">
    <property type="entry name" value="HISTONE DEACETYLASE HDAC1"/>
    <property type="match status" value="1"/>
</dbReference>
<evidence type="ECO:0000256" key="4">
    <source>
        <dbReference type="ARBA" id="ARBA00022853"/>
    </source>
</evidence>
<keyword evidence="11" id="KW-1185">Reference proteome</keyword>
<dbReference type="PRINTS" id="PR01270">
    <property type="entry name" value="HDASUPER"/>
</dbReference>
<keyword evidence="5" id="KW-0804">Transcription</keyword>
<comment type="subcellular location">
    <subcellularLocation>
        <location evidence="5">Nucleus</location>
    </subcellularLocation>
</comment>
<reference evidence="10 11" key="1">
    <citation type="submission" date="2024-11" db="EMBL/GenBank/DDBJ databases">
        <title>Chromosome-level genome assembly of the freshwater bivalve Anodonta woodiana.</title>
        <authorList>
            <person name="Chen X."/>
        </authorList>
    </citation>
    <scope>NUCLEOTIDE SEQUENCE [LARGE SCALE GENOMIC DNA]</scope>
    <source>
        <strain evidence="10">MN2024</strain>
        <tissue evidence="10">Gills</tissue>
    </source>
</reference>
<evidence type="ECO:0000259" key="9">
    <source>
        <dbReference type="Pfam" id="PF00850"/>
    </source>
</evidence>
<keyword evidence="7" id="KW-0479">Metal-binding</keyword>
<dbReference type="InterPro" id="IPR023801">
    <property type="entry name" value="His_deacetylse_dom"/>
</dbReference>
<dbReference type="EC" id="3.5.1.98" evidence="1 5"/>
<accession>A0ABD3VQ30</accession>
<dbReference type="InterPro" id="IPR023696">
    <property type="entry name" value="Ureohydrolase_dom_sf"/>
</dbReference>
<feature type="region of interest" description="Disordered" evidence="8">
    <location>
        <begin position="305"/>
        <end position="435"/>
    </location>
</feature>
<feature type="domain" description="Histone deacetylase" evidence="9">
    <location>
        <begin position="1"/>
        <end position="254"/>
    </location>
</feature>
<feature type="binding site" evidence="7">
    <location>
        <position position="122"/>
    </location>
    <ligand>
        <name>a divalent metal cation</name>
        <dbReference type="ChEBI" id="CHEBI:60240"/>
    </ligand>
</feature>